<sequence length="188" mass="21548">MVIEYLTAILVFITAIYAYLTHRMTKASESSVEAIRNQSEAMFRPYVTVSSFIRPHTPFLYLRIANTGRTGAENLCLGLDRDFFQFGETDRPEKNLRNKSAFTTPMDSFPPDTELTFALGQAWVLFGKEGKMDACPVQFTVTATYEYLGKKIEERHCIDLRGYLGSEGNHDPIVEELERIRKIMEKKN</sequence>
<keyword evidence="3" id="KW-1185">Reference proteome</keyword>
<gene>
    <name evidence="2" type="ORF">OLX77_09620</name>
</gene>
<feature type="transmembrane region" description="Helical" evidence="1">
    <location>
        <begin position="6"/>
        <end position="22"/>
    </location>
</feature>
<organism evidence="2 3">
    <name type="scientific">Thiovibrio frasassiensis</name>
    <dbReference type="NCBI Taxonomy" id="2984131"/>
    <lineage>
        <taxon>Bacteria</taxon>
        <taxon>Pseudomonadati</taxon>
        <taxon>Thermodesulfobacteriota</taxon>
        <taxon>Desulfobulbia</taxon>
        <taxon>Desulfobulbales</taxon>
        <taxon>Thiovibrionaceae</taxon>
        <taxon>Thiovibrio</taxon>
    </lineage>
</organism>
<keyword evidence="1" id="KW-1133">Transmembrane helix</keyword>
<accession>A0A9X4MJ11</accession>
<evidence type="ECO:0000256" key="1">
    <source>
        <dbReference type="SAM" id="Phobius"/>
    </source>
</evidence>
<comment type="caution">
    <text evidence="2">The sequence shown here is derived from an EMBL/GenBank/DDBJ whole genome shotgun (WGS) entry which is preliminary data.</text>
</comment>
<keyword evidence="1" id="KW-0812">Transmembrane</keyword>
<dbReference type="RefSeq" id="WP_307633380.1">
    <property type="nucleotide sequence ID" value="NZ_JAPHEH010000001.1"/>
</dbReference>
<dbReference type="AlphaFoldDB" id="A0A9X4MJ11"/>
<reference evidence="2" key="2">
    <citation type="submission" date="2022-10" db="EMBL/GenBank/DDBJ databases">
        <authorList>
            <person name="Aronson H.S."/>
        </authorList>
    </citation>
    <scope>NUCLEOTIDE SEQUENCE</scope>
    <source>
        <strain evidence="2">RS19-109</strain>
    </source>
</reference>
<name>A0A9X4MJ11_9BACT</name>
<dbReference type="Proteomes" id="UP001154240">
    <property type="component" value="Unassembled WGS sequence"/>
</dbReference>
<dbReference type="EMBL" id="JAPHEH010000001">
    <property type="protein sequence ID" value="MDG4476413.1"/>
    <property type="molecule type" value="Genomic_DNA"/>
</dbReference>
<evidence type="ECO:0000313" key="3">
    <source>
        <dbReference type="Proteomes" id="UP001154240"/>
    </source>
</evidence>
<keyword evidence="1" id="KW-0472">Membrane</keyword>
<reference evidence="2" key="1">
    <citation type="journal article" date="2022" name="bioRxiv">
        <title>Thiovibrio frasassiensisgen. nov., sp. nov., an autotrophic, elemental sulfur disproportionating bacterium isolated from sulfidic karst sediment, and proposal of Thiovibrionaceae fam. nov.</title>
        <authorList>
            <person name="Aronson H."/>
            <person name="Thomas C."/>
            <person name="Bhattacharyya M."/>
            <person name="Eckstein S."/>
            <person name="Jensen S."/>
            <person name="Barco R."/>
            <person name="Macalady J."/>
            <person name="Amend J."/>
        </authorList>
    </citation>
    <scope>NUCLEOTIDE SEQUENCE</scope>
    <source>
        <strain evidence="2">RS19-109</strain>
    </source>
</reference>
<proteinExistence type="predicted"/>
<evidence type="ECO:0000313" key="2">
    <source>
        <dbReference type="EMBL" id="MDG4476413.1"/>
    </source>
</evidence>
<protein>
    <submittedName>
        <fullName evidence="2">Uncharacterized protein</fullName>
    </submittedName>
</protein>